<keyword evidence="6" id="KW-0406">Ion transport</keyword>
<proteinExistence type="inferred from homology"/>
<feature type="transmembrane region" description="Helical" evidence="9">
    <location>
        <begin position="67"/>
        <end position="87"/>
    </location>
</feature>
<protein>
    <submittedName>
        <fullName evidence="10">Aluminum-activated malate transporter</fullName>
    </submittedName>
</protein>
<dbReference type="PANTHER" id="PTHR31086">
    <property type="entry name" value="ALUMINUM-ACTIVATED MALATE TRANSPORTER 10"/>
    <property type="match status" value="1"/>
</dbReference>
<feature type="transmembrane region" description="Helical" evidence="9">
    <location>
        <begin position="41"/>
        <end position="60"/>
    </location>
</feature>
<comment type="similarity">
    <text evidence="2">Belongs to the aromatic acid exporter (TC 2.A.85) family.</text>
</comment>
<dbReference type="GO" id="GO:0034220">
    <property type="term" value="P:monoatomic ion transmembrane transport"/>
    <property type="evidence" value="ECO:0007669"/>
    <property type="project" value="UniProtKB-KW"/>
</dbReference>
<dbReference type="EnsemblPlants" id="PGSC0003DMT400072326">
    <property type="protein sequence ID" value="PGSC0003DMT400072326"/>
    <property type="gene ID" value="PGSC0003DMG400028146"/>
</dbReference>
<keyword evidence="11" id="KW-1185">Reference proteome</keyword>
<evidence type="ECO:0000256" key="6">
    <source>
        <dbReference type="ARBA" id="ARBA00023065"/>
    </source>
</evidence>
<evidence type="ECO:0000256" key="3">
    <source>
        <dbReference type="ARBA" id="ARBA00022448"/>
    </source>
</evidence>
<dbReference type="Pfam" id="PF11744">
    <property type="entry name" value="ALMT"/>
    <property type="match status" value="1"/>
</dbReference>
<evidence type="ECO:0000256" key="9">
    <source>
        <dbReference type="SAM" id="Phobius"/>
    </source>
</evidence>
<reference evidence="10" key="2">
    <citation type="submission" date="2015-06" db="UniProtKB">
        <authorList>
            <consortium name="EnsemblPlants"/>
        </authorList>
    </citation>
    <scope>IDENTIFICATION</scope>
    <source>
        <strain evidence="10">DM1-3 516 R44</strain>
    </source>
</reference>
<evidence type="ECO:0000256" key="2">
    <source>
        <dbReference type="ARBA" id="ARBA00007079"/>
    </source>
</evidence>
<keyword evidence="5 9" id="KW-1133">Transmembrane helix</keyword>
<evidence type="ECO:0000313" key="10">
    <source>
        <dbReference type="EnsemblPlants" id="PGSC0003DMT400072326"/>
    </source>
</evidence>
<dbReference type="InterPro" id="IPR020966">
    <property type="entry name" value="ALMT"/>
</dbReference>
<keyword evidence="8" id="KW-0407">Ion channel</keyword>
<evidence type="ECO:0000256" key="7">
    <source>
        <dbReference type="ARBA" id="ARBA00023136"/>
    </source>
</evidence>
<name>M1CQ33_SOLTU</name>
<evidence type="ECO:0000256" key="8">
    <source>
        <dbReference type="ARBA" id="ARBA00023303"/>
    </source>
</evidence>
<evidence type="ECO:0000256" key="5">
    <source>
        <dbReference type="ARBA" id="ARBA00022989"/>
    </source>
</evidence>
<accession>M1CQ33</accession>
<evidence type="ECO:0000256" key="4">
    <source>
        <dbReference type="ARBA" id="ARBA00022692"/>
    </source>
</evidence>
<feature type="transmembrane region" description="Helical" evidence="9">
    <location>
        <begin position="99"/>
        <end position="121"/>
    </location>
</feature>
<dbReference type="GO" id="GO:0015743">
    <property type="term" value="P:malate transport"/>
    <property type="evidence" value="ECO:0007669"/>
    <property type="project" value="InterPro"/>
</dbReference>
<dbReference type="AlphaFoldDB" id="M1CQ33"/>
<dbReference type="eggNOG" id="KOG4711">
    <property type="taxonomic scope" value="Eukaryota"/>
</dbReference>
<comment type="subcellular location">
    <subcellularLocation>
        <location evidence="1">Membrane</location>
        <topology evidence="1">Multi-pass membrane protein</topology>
    </subcellularLocation>
</comment>
<keyword evidence="3" id="KW-0813">Transport</keyword>
<dbReference type="Gramene" id="PGSC0003DMT400072326">
    <property type="protein sequence ID" value="PGSC0003DMT400072326"/>
    <property type="gene ID" value="PGSC0003DMG400028146"/>
</dbReference>
<dbReference type="Proteomes" id="UP000011115">
    <property type="component" value="Unassembled WGS sequence"/>
</dbReference>
<dbReference type="HOGENOM" id="CLU_020841_2_0_1"/>
<evidence type="ECO:0000313" key="11">
    <source>
        <dbReference type="Proteomes" id="UP000011115"/>
    </source>
</evidence>
<organism evidence="10 11">
    <name type="scientific">Solanum tuberosum</name>
    <name type="common">Potato</name>
    <dbReference type="NCBI Taxonomy" id="4113"/>
    <lineage>
        <taxon>Eukaryota</taxon>
        <taxon>Viridiplantae</taxon>
        <taxon>Streptophyta</taxon>
        <taxon>Embryophyta</taxon>
        <taxon>Tracheophyta</taxon>
        <taxon>Spermatophyta</taxon>
        <taxon>Magnoliopsida</taxon>
        <taxon>eudicotyledons</taxon>
        <taxon>Gunneridae</taxon>
        <taxon>Pentapetalae</taxon>
        <taxon>asterids</taxon>
        <taxon>lamiids</taxon>
        <taxon>Solanales</taxon>
        <taxon>Solanaceae</taxon>
        <taxon>Solanoideae</taxon>
        <taxon>Solaneae</taxon>
        <taxon>Solanum</taxon>
    </lineage>
</organism>
<dbReference type="STRING" id="4113.M1CQ33"/>
<sequence>MNKSATLSKCLNRGFATLTAGALGVGAKYFADLFGKEGEPIVLGILVFTLGALGTFTRFFPHMKRRYDYGILIFVLTFSMVTVSGYRVDKILELAHQRLSTILIGAATCMIVSLIVCPVWAGEDLHKLIYTHLEKLANFLEGFGSEYFIFSENDEIVKASNEGFLGSYKTVLNSKANEEALANFAWWEPGHGSFRLRHPWKQYLKIGVLARECACHLQALSGYFNSKPQVPSEFQKKIEEACTKMCIESSKVLKELAFSIKTMTQPSSSAAEIHLRHSKAAVDDFKSILAATETLLLSNKLDLLEIFPAITVASVLIDVINCIDKISESVEDLSVQAHFKKAKNKEFSSSSPEKPPPQHQLLHRGIVKPVVDVDDVDSGGDFVAIEICGGGAAVAGKAEVNPAVVKK</sequence>
<evidence type="ECO:0000256" key="1">
    <source>
        <dbReference type="ARBA" id="ARBA00004141"/>
    </source>
</evidence>
<dbReference type="PaxDb" id="4113-PGSC0003DMT400072326"/>
<dbReference type="OMA" id="NIQVSCT"/>
<dbReference type="InParanoid" id="M1CQ33"/>
<reference evidence="11" key="1">
    <citation type="journal article" date="2011" name="Nature">
        <title>Genome sequence and analysis of the tuber crop potato.</title>
        <authorList>
            <consortium name="The Potato Genome Sequencing Consortium"/>
        </authorList>
    </citation>
    <scope>NUCLEOTIDE SEQUENCE [LARGE SCALE GENOMIC DNA]</scope>
    <source>
        <strain evidence="11">cv. DM1-3 516 R44</strain>
    </source>
</reference>
<dbReference type="GO" id="GO:0009705">
    <property type="term" value="C:plant-type vacuole membrane"/>
    <property type="evidence" value="ECO:0000318"/>
    <property type="project" value="GO_Central"/>
</dbReference>
<keyword evidence="4 9" id="KW-0812">Transmembrane</keyword>
<keyword evidence="7 9" id="KW-0472">Membrane</keyword>